<evidence type="ECO:0000256" key="11">
    <source>
        <dbReference type="ARBA" id="ARBA00053029"/>
    </source>
</evidence>
<proteinExistence type="inferred from homology"/>
<dbReference type="InterPro" id="IPR037165">
    <property type="entry name" value="AldOxase/xan_DH_Mopterin-bd_sf"/>
</dbReference>
<dbReference type="Pfam" id="PF02738">
    <property type="entry name" value="MoCoBD_1"/>
    <property type="match status" value="1"/>
</dbReference>
<gene>
    <name evidence="14" type="ORF">BECKFW1821B_GA0114236_11952</name>
</gene>
<dbReference type="AlphaFoldDB" id="A0A450TRJ7"/>
<feature type="transmembrane region" description="Helical" evidence="12">
    <location>
        <begin position="20"/>
        <end position="43"/>
    </location>
</feature>
<dbReference type="InterPro" id="IPR000674">
    <property type="entry name" value="Ald_Oxase/Xan_DH_a/b"/>
</dbReference>
<dbReference type="GO" id="GO:0016491">
    <property type="term" value="F:oxidoreductase activity"/>
    <property type="evidence" value="ECO:0007669"/>
    <property type="project" value="UniProtKB-KW"/>
</dbReference>
<name>A0A450TRJ7_9GAMM</name>
<evidence type="ECO:0000259" key="13">
    <source>
        <dbReference type="SMART" id="SM01008"/>
    </source>
</evidence>
<comment type="similarity">
    <text evidence="3">Belongs to the xanthine dehydrogenase family.</text>
</comment>
<evidence type="ECO:0000256" key="5">
    <source>
        <dbReference type="ARBA" id="ARBA00022714"/>
    </source>
</evidence>
<evidence type="ECO:0000256" key="8">
    <source>
        <dbReference type="ARBA" id="ARBA00023004"/>
    </source>
</evidence>
<evidence type="ECO:0000256" key="12">
    <source>
        <dbReference type="SAM" id="Phobius"/>
    </source>
</evidence>
<dbReference type="GO" id="GO:0051537">
    <property type="term" value="F:2 iron, 2 sulfur cluster binding"/>
    <property type="evidence" value="ECO:0007669"/>
    <property type="project" value="UniProtKB-KW"/>
</dbReference>
<evidence type="ECO:0000313" key="14">
    <source>
        <dbReference type="EMBL" id="VFJ70691.1"/>
    </source>
</evidence>
<dbReference type="FunFam" id="3.30.365.10:FF:000002">
    <property type="entry name" value="Xanthine dehydrogenase oxidase"/>
    <property type="match status" value="1"/>
</dbReference>
<dbReference type="InterPro" id="IPR046867">
    <property type="entry name" value="AldOxase/xan_DH_MoCoBD2"/>
</dbReference>
<dbReference type="PANTHER" id="PTHR11908:SF132">
    <property type="entry name" value="ALDEHYDE OXIDASE 1-RELATED"/>
    <property type="match status" value="1"/>
</dbReference>
<dbReference type="Gene3D" id="3.30.365.10">
    <property type="entry name" value="Aldehyde oxidase/xanthine dehydrogenase, molybdopterin binding domain"/>
    <property type="match status" value="4"/>
</dbReference>
<dbReference type="SUPFAM" id="SSF56003">
    <property type="entry name" value="Molybdenum cofactor-binding domain"/>
    <property type="match status" value="1"/>
</dbReference>
<dbReference type="Gene3D" id="3.90.1170.50">
    <property type="entry name" value="Aldehyde oxidase/xanthine dehydrogenase, a/b hammerhead"/>
    <property type="match status" value="1"/>
</dbReference>
<organism evidence="14">
    <name type="scientific">Candidatus Kentrum sp. FW</name>
    <dbReference type="NCBI Taxonomy" id="2126338"/>
    <lineage>
        <taxon>Bacteria</taxon>
        <taxon>Pseudomonadati</taxon>
        <taxon>Pseudomonadota</taxon>
        <taxon>Gammaproteobacteria</taxon>
        <taxon>Candidatus Kentrum</taxon>
    </lineage>
</organism>
<keyword evidence="12" id="KW-0812">Transmembrane</keyword>
<dbReference type="FunFam" id="3.30.365.10:FF:000001">
    <property type="entry name" value="Xanthine dehydrogenase oxidase"/>
    <property type="match status" value="1"/>
</dbReference>
<dbReference type="EMBL" id="CAADFD010000195">
    <property type="protein sequence ID" value="VFJ70691.1"/>
    <property type="molecule type" value="Genomic_DNA"/>
</dbReference>
<evidence type="ECO:0000256" key="3">
    <source>
        <dbReference type="ARBA" id="ARBA00006849"/>
    </source>
</evidence>
<keyword evidence="12" id="KW-0472">Membrane</keyword>
<reference evidence="14" key="1">
    <citation type="submission" date="2019-02" db="EMBL/GenBank/DDBJ databases">
        <authorList>
            <person name="Gruber-Vodicka R. H."/>
            <person name="Seah K. B. B."/>
        </authorList>
    </citation>
    <scope>NUCLEOTIDE SEQUENCE</scope>
    <source>
        <strain evidence="14">BECK_BZ106</strain>
    </source>
</reference>
<keyword evidence="12" id="KW-1133">Transmembrane helix</keyword>
<evidence type="ECO:0000256" key="2">
    <source>
        <dbReference type="ARBA" id="ARBA00001974"/>
    </source>
</evidence>
<comment type="cofactor">
    <cofactor evidence="2">
        <name>FAD</name>
        <dbReference type="ChEBI" id="CHEBI:57692"/>
    </cofactor>
</comment>
<sequence length="814" mass="89475">MWTLPWFRIDAGFDACRIPIGYFWIFTAAVEWALLFFPCASVLREGRFKEPLMKNIDTVLHARGESRFSDDIPVAGDTLYAAVFASPIAHGNITGLDISPARHVRGVHGVFTADDIPGRNQIGGIIPDQPLLAREKVGYIGEPIAVVVADSGEIARAAARKIAVEFRQLPAIFDAREAHARGELIVPVRGFSSGNIHEAWSKCDVVVGGTTETGGQEHLYLETQRALAQPTEDGGLKLVCATQSPNTVQSVIARVLGLAMHRIEVDIPRLGGGFGGKEEQATPWAAIAALAAFKLKRSVKLVLYRQEDMCMTGKRHPYCSDFKLGLTRAGKILAYQVTFYQNAGAVADLSPSVLDRSLFHATNSYFIPNVEATGFCCRTNLPPNTAFRGFGTPQAVFVMESAIFKAAQALGVEPSLIQKKNLLQEGDRLPYGMEIENAQASRCWQEAEQNYGLDKMRQEIRDFNRDHRLRKKGLAVVPICYGISFDKAVFLNQASGLVHIYSDGSVSVSTGAVEMGQGVNMKMRQVVARMFSIPVDGIKIETTNTTRIANASPTASSYSADLNGRAVRLACLAILARLKKFIAERLDTDRIDDIEIQDGIVRFQGNPTEFSWEQLISRAYFHRINLSAQAHYATPHVYLDEKTNKGKPYAYHIFGTAIITALLDCLRGTYRIDSVKVVHDFGHSLNPLIDRGQAEGAITQGLGWITMEECRYADNGKFLSDTLSTYKVPDIYFAPQQMEVAFLPGSGNPPGIFNAKAIGEPPLVYGIGAYFAILQAIKAFRPDSRMRFSAPVTPEKVLLYLYSDSVNADKNTDG</sequence>
<comment type="cofactor">
    <cofactor evidence="1">
        <name>Mo-molybdopterin</name>
        <dbReference type="ChEBI" id="CHEBI:71302"/>
    </cofactor>
</comment>
<keyword evidence="4" id="KW-0500">Molybdenum</keyword>
<dbReference type="SMART" id="SM01008">
    <property type="entry name" value="Ald_Xan_dh_C"/>
    <property type="match status" value="1"/>
</dbReference>
<evidence type="ECO:0000256" key="7">
    <source>
        <dbReference type="ARBA" id="ARBA00023002"/>
    </source>
</evidence>
<keyword evidence="9" id="KW-0411">Iron-sulfur</keyword>
<dbReference type="GO" id="GO:0005506">
    <property type="term" value="F:iron ion binding"/>
    <property type="evidence" value="ECO:0007669"/>
    <property type="project" value="InterPro"/>
</dbReference>
<keyword evidence="8" id="KW-0408">Iron</keyword>
<comment type="cofactor">
    <cofactor evidence="11">
        <name>Mo-molybdopterin cytosine dinucleotide</name>
        <dbReference type="ChEBI" id="CHEBI:71308"/>
    </cofactor>
</comment>
<protein>
    <submittedName>
        <fullName evidence="14">Xanthine dehydrogenase large subunit</fullName>
    </submittedName>
</protein>
<keyword evidence="7" id="KW-0560">Oxidoreductase</keyword>
<keyword evidence="6" id="KW-0479">Metal-binding</keyword>
<accession>A0A450TRJ7</accession>
<dbReference type="Pfam" id="PF20256">
    <property type="entry name" value="MoCoBD_2"/>
    <property type="match status" value="1"/>
</dbReference>
<evidence type="ECO:0000256" key="10">
    <source>
        <dbReference type="ARBA" id="ARBA00034078"/>
    </source>
</evidence>
<evidence type="ECO:0000256" key="6">
    <source>
        <dbReference type="ARBA" id="ARBA00022723"/>
    </source>
</evidence>
<evidence type="ECO:0000256" key="4">
    <source>
        <dbReference type="ARBA" id="ARBA00022505"/>
    </source>
</evidence>
<feature type="domain" description="Aldehyde oxidase/xanthine dehydrogenase a/b hammerhead" evidence="13">
    <location>
        <begin position="63"/>
        <end position="170"/>
    </location>
</feature>
<dbReference type="InterPro" id="IPR016208">
    <property type="entry name" value="Ald_Oxase/xanthine_DH-like"/>
</dbReference>
<dbReference type="InterPro" id="IPR036856">
    <property type="entry name" value="Ald_Oxase/Xan_DH_a/b_sf"/>
</dbReference>
<dbReference type="PANTHER" id="PTHR11908">
    <property type="entry name" value="XANTHINE DEHYDROGENASE"/>
    <property type="match status" value="1"/>
</dbReference>
<dbReference type="Pfam" id="PF01315">
    <property type="entry name" value="Ald_Xan_dh_C"/>
    <property type="match status" value="1"/>
</dbReference>
<evidence type="ECO:0000256" key="1">
    <source>
        <dbReference type="ARBA" id="ARBA00001924"/>
    </source>
</evidence>
<evidence type="ECO:0000256" key="9">
    <source>
        <dbReference type="ARBA" id="ARBA00023014"/>
    </source>
</evidence>
<keyword evidence="5" id="KW-0001">2Fe-2S</keyword>
<dbReference type="InterPro" id="IPR008274">
    <property type="entry name" value="AldOxase/xan_DH_MoCoBD1"/>
</dbReference>
<comment type="cofactor">
    <cofactor evidence="10">
        <name>[2Fe-2S] cluster</name>
        <dbReference type="ChEBI" id="CHEBI:190135"/>
    </cofactor>
</comment>
<dbReference type="SUPFAM" id="SSF54665">
    <property type="entry name" value="CO dehydrogenase molybdoprotein N-domain-like"/>
    <property type="match status" value="1"/>
</dbReference>